<dbReference type="Proteomes" id="UP000886595">
    <property type="component" value="Unassembled WGS sequence"/>
</dbReference>
<evidence type="ECO:0000313" key="2">
    <source>
        <dbReference type="EMBL" id="KAG2321270.1"/>
    </source>
</evidence>
<feature type="compositionally biased region" description="Basic and acidic residues" evidence="1">
    <location>
        <begin position="7"/>
        <end position="19"/>
    </location>
</feature>
<name>A0A8X7W321_BRACI</name>
<organism evidence="2 3">
    <name type="scientific">Brassica carinata</name>
    <name type="common">Ethiopian mustard</name>
    <name type="synonym">Abyssinian cabbage</name>
    <dbReference type="NCBI Taxonomy" id="52824"/>
    <lineage>
        <taxon>Eukaryota</taxon>
        <taxon>Viridiplantae</taxon>
        <taxon>Streptophyta</taxon>
        <taxon>Embryophyta</taxon>
        <taxon>Tracheophyta</taxon>
        <taxon>Spermatophyta</taxon>
        <taxon>Magnoliopsida</taxon>
        <taxon>eudicotyledons</taxon>
        <taxon>Gunneridae</taxon>
        <taxon>Pentapetalae</taxon>
        <taxon>rosids</taxon>
        <taxon>malvids</taxon>
        <taxon>Brassicales</taxon>
        <taxon>Brassicaceae</taxon>
        <taxon>Brassiceae</taxon>
        <taxon>Brassica</taxon>
    </lineage>
</organism>
<proteinExistence type="predicted"/>
<comment type="caution">
    <text evidence="2">The sequence shown here is derived from an EMBL/GenBank/DDBJ whole genome shotgun (WGS) entry which is preliminary data.</text>
</comment>
<keyword evidence="3" id="KW-1185">Reference proteome</keyword>
<dbReference type="OrthoDB" id="1097733at2759"/>
<accession>A0A8X7W321</accession>
<sequence length="104" mass="11530">MNQWFLTERESYQHEDGDAKRRRRSSQWSQHIGVKVVTPETEQGVDKQSSETLSTFSPGGGKSSRDHVSKPHVAALAMKSSCFEFGFAQPTVLFSCSTGTCSKT</sequence>
<protein>
    <submittedName>
        <fullName evidence="2">Uncharacterized protein</fullName>
    </submittedName>
</protein>
<feature type="region of interest" description="Disordered" evidence="1">
    <location>
        <begin position="1"/>
        <end position="68"/>
    </location>
</feature>
<dbReference type="AlphaFoldDB" id="A0A8X7W321"/>
<dbReference type="EMBL" id="JAAMPC010000003">
    <property type="protein sequence ID" value="KAG2321270.1"/>
    <property type="molecule type" value="Genomic_DNA"/>
</dbReference>
<evidence type="ECO:0000256" key="1">
    <source>
        <dbReference type="SAM" id="MobiDB-lite"/>
    </source>
</evidence>
<evidence type="ECO:0000313" key="3">
    <source>
        <dbReference type="Proteomes" id="UP000886595"/>
    </source>
</evidence>
<reference evidence="2 3" key="1">
    <citation type="submission" date="2020-02" db="EMBL/GenBank/DDBJ databases">
        <authorList>
            <person name="Ma Q."/>
            <person name="Huang Y."/>
            <person name="Song X."/>
            <person name="Pei D."/>
        </authorList>
    </citation>
    <scope>NUCLEOTIDE SEQUENCE [LARGE SCALE GENOMIC DNA]</scope>
    <source>
        <strain evidence="2">Sxm20200214</strain>
        <tissue evidence="2">Leaf</tissue>
    </source>
</reference>
<gene>
    <name evidence="2" type="ORF">Bca52824_014483</name>
</gene>